<evidence type="ECO:0000256" key="4">
    <source>
        <dbReference type="SAM" id="Phobius"/>
    </source>
</evidence>
<dbReference type="PANTHER" id="PTHR32347">
    <property type="entry name" value="EFFLUX SYSTEM COMPONENT YKNX-RELATED"/>
    <property type="match status" value="1"/>
</dbReference>
<evidence type="ECO:0000256" key="2">
    <source>
        <dbReference type="ARBA" id="ARBA00023054"/>
    </source>
</evidence>
<accession>A0A1G8ZJH0</accession>
<dbReference type="STRING" id="393762.SAMN05660472_00883"/>
<name>A0A1G8ZJH0_9FIRM</name>
<evidence type="ECO:0000313" key="5">
    <source>
        <dbReference type="EMBL" id="SDK15191.1"/>
    </source>
</evidence>
<dbReference type="Gene3D" id="2.40.420.20">
    <property type="match status" value="1"/>
</dbReference>
<keyword evidence="4" id="KW-0812">Transmembrane</keyword>
<comment type="subcellular location">
    <subcellularLocation>
        <location evidence="1">Cell envelope</location>
    </subcellularLocation>
</comment>
<feature type="coiled-coil region" evidence="3">
    <location>
        <begin position="152"/>
        <end position="179"/>
    </location>
</feature>
<dbReference type="OrthoDB" id="85226at2"/>
<dbReference type="GO" id="GO:0030313">
    <property type="term" value="C:cell envelope"/>
    <property type="evidence" value="ECO:0007669"/>
    <property type="project" value="UniProtKB-SubCell"/>
</dbReference>
<dbReference type="AlphaFoldDB" id="A0A1G8ZJH0"/>
<proteinExistence type="predicted"/>
<organism evidence="5 6">
    <name type="scientific">Natronincola ferrireducens</name>
    <dbReference type="NCBI Taxonomy" id="393762"/>
    <lineage>
        <taxon>Bacteria</taxon>
        <taxon>Bacillati</taxon>
        <taxon>Bacillota</taxon>
        <taxon>Clostridia</taxon>
        <taxon>Peptostreptococcales</taxon>
        <taxon>Natronincolaceae</taxon>
        <taxon>Natronincola</taxon>
    </lineage>
</organism>
<dbReference type="Gene3D" id="2.40.50.100">
    <property type="match status" value="2"/>
</dbReference>
<evidence type="ECO:0000313" key="6">
    <source>
        <dbReference type="Proteomes" id="UP000198718"/>
    </source>
</evidence>
<protein>
    <submittedName>
        <fullName evidence="5">HlyD family secretion protein</fullName>
    </submittedName>
</protein>
<keyword evidence="6" id="KW-1185">Reference proteome</keyword>
<dbReference type="Gene3D" id="1.10.287.1490">
    <property type="match status" value="1"/>
</dbReference>
<dbReference type="Gene3D" id="2.40.30.170">
    <property type="match status" value="1"/>
</dbReference>
<evidence type="ECO:0000256" key="1">
    <source>
        <dbReference type="ARBA" id="ARBA00004196"/>
    </source>
</evidence>
<dbReference type="InterPro" id="IPR050465">
    <property type="entry name" value="UPF0194_transport"/>
</dbReference>
<dbReference type="RefSeq" id="WP_090550802.1">
    <property type="nucleotide sequence ID" value="NZ_FNFP01000001.1"/>
</dbReference>
<feature type="coiled-coil region" evidence="3">
    <location>
        <begin position="225"/>
        <end position="429"/>
    </location>
</feature>
<dbReference type="Proteomes" id="UP000198718">
    <property type="component" value="Unassembled WGS sequence"/>
</dbReference>
<sequence length="645" mass="72525">MKTKFLKQKKIIISTSAILLVVAISLPLLLTPKDKSNVVREREYPAKKGSITVGVESSGQINTLPNIHSFEENTVVDEIFVKVGSEVKKGDKLATISADNLSELIKMAKDELSDAKATLLQASSTKDVMLSQNHKNKQDGVNGIKQEFDGRLEQLASEKNRIQKSIKDYESEITKLEKQNFELTPQVKYIEIRIADLKDKINKNIIKIGDLNEKLLKVDTGSAKRKELNEEIANIQYEIQKLNTQLSQKLSLANSNHTIIQQLEVEIKKKHQDISELKRVLDETEEETKKAELSKEIERLNDEIKKKIAEIEDLSYSKEIVNLQKQISRKENQIRKAQSNLNNLSDGSEEMNAIRLEITKLQNKNTALQQEIDKLSENPIVEELEKLRNKKSSTEDALEKEYTAFSSKLEEIQKTEKQYEQALENQGKNSAFADYKVNEELKAINENISKANRNVVYVQEKLNKLFDLDKNPTLYAQMDGIVTALNYKTGDVVVDGRPLCVIGELSEITMTVPVSSVDIGSISIGQKVNVFVDAFAEQKFSGTVVERLLVANDNGDYPVTIAIDPEEQMLLPGMRAFATIILKEKQDILTISNKAILLENGEQYVNVKKESGELVKTKVATGFSDGRISEVLDGLSEDDIAVVQE</sequence>
<keyword evidence="4" id="KW-1133">Transmembrane helix</keyword>
<reference evidence="5 6" key="1">
    <citation type="submission" date="2016-10" db="EMBL/GenBank/DDBJ databases">
        <authorList>
            <person name="de Groot N.N."/>
        </authorList>
    </citation>
    <scope>NUCLEOTIDE SEQUENCE [LARGE SCALE GENOMIC DNA]</scope>
    <source>
        <strain evidence="5 6">DSM 18346</strain>
    </source>
</reference>
<keyword evidence="4" id="KW-0472">Membrane</keyword>
<keyword evidence="2 3" id="KW-0175">Coiled coil</keyword>
<gene>
    <name evidence="5" type="ORF">SAMN05660472_00883</name>
</gene>
<evidence type="ECO:0000256" key="3">
    <source>
        <dbReference type="SAM" id="Coils"/>
    </source>
</evidence>
<feature type="transmembrane region" description="Helical" evidence="4">
    <location>
        <begin position="12"/>
        <end position="30"/>
    </location>
</feature>
<dbReference type="EMBL" id="FNFP01000001">
    <property type="protein sequence ID" value="SDK15191.1"/>
    <property type="molecule type" value="Genomic_DNA"/>
</dbReference>